<dbReference type="NCBIfam" id="TIGR04056">
    <property type="entry name" value="OMP_RagA_SusC"/>
    <property type="match status" value="1"/>
</dbReference>
<comment type="subcellular location">
    <subcellularLocation>
        <location evidence="1 8">Cell outer membrane</location>
        <topology evidence="1 8">Multi-pass membrane protein</topology>
    </subcellularLocation>
</comment>
<dbReference type="InterPro" id="IPR023997">
    <property type="entry name" value="TonB-dep_OMP_SusC/RagA_CS"/>
</dbReference>
<feature type="chain" id="PRO_5012556989" evidence="10">
    <location>
        <begin position="30"/>
        <end position="1030"/>
    </location>
</feature>
<dbReference type="InterPro" id="IPR039426">
    <property type="entry name" value="TonB-dep_rcpt-like"/>
</dbReference>
<comment type="similarity">
    <text evidence="8 9">Belongs to the TonB-dependent receptor family.</text>
</comment>
<dbReference type="InterPro" id="IPR012910">
    <property type="entry name" value="Plug_dom"/>
</dbReference>
<evidence type="ECO:0000256" key="7">
    <source>
        <dbReference type="ARBA" id="ARBA00023237"/>
    </source>
</evidence>
<evidence type="ECO:0000256" key="9">
    <source>
        <dbReference type="RuleBase" id="RU003357"/>
    </source>
</evidence>
<dbReference type="PROSITE" id="PS52016">
    <property type="entry name" value="TONB_DEPENDENT_REC_3"/>
    <property type="match status" value="1"/>
</dbReference>
<dbReference type="EMBL" id="FZNT01000001">
    <property type="protein sequence ID" value="SNR31605.1"/>
    <property type="molecule type" value="Genomic_DNA"/>
</dbReference>
<feature type="signal peptide" evidence="10">
    <location>
        <begin position="1"/>
        <end position="29"/>
    </location>
</feature>
<dbReference type="Proteomes" id="UP000198384">
    <property type="component" value="Unassembled WGS sequence"/>
</dbReference>
<evidence type="ECO:0000256" key="4">
    <source>
        <dbReference type="ARBA" id="ARBA00022692"/>
    </source>
</evidence>
<accession>A0A238VB40</accession>
<evidence type="ECO:0000313" key="14">
    <source>
        <dbReference type="Proteomes" id="UP000198384"/>
    </source>
</evidence>
<protein>
    <submittedName>
        <fullName evidence="13">TonB-linked outer membrane protein, SusC/RagA family</fullName>
    </submittedName>
</protein>
<keyword evidence="3 8" id="KW-1134">Transmembrane beta strand</keyword>
<dbReference type="SUPFAM" id="SSF49464">
    <property type="entry name" value="Carboxypeptidase regulatory domain-like"/>
    <property type="match status" value="1"/>
</dbReference>
<dbReference type="NCBIfam" id="TIGR04057">
    <property type="entry name" value="SusC_RagA_signa"/>
    <property type="match status" value="1"/>
</dbReference>
<name>A0A238VB40_9FLAO</name>
<dbReference type="InterPro" id="IPR023996">
    <property type="entry name" value="TonB-dep_OMP_SusC/RagA"/>
</dbReference>
<keyword evidence="6 8" id="KW-0472">Membrane</keyword>
<dbReference type="Pfam" id="PF00593">
    <property type="entry name" value="TonB_dep_Rec_b-barrel"/>
    <property type="match status" value="1"/>
</dbReference>
<dbReference type="OrthoDB" id="9768177at2"/>
<evidence type="ECO:0000256" key="3">
    <source>
        <dbReference type="ARBA" id="ARBA00022452"/>
    </source>
</evidence>
<dbReference type="Gene3D" id="2.40.170.20">
    <property type="entry name" value="TonB-dependent receptor, beta-barrel domain"/>
    <property type="match status" value="1"/>
</dbReference>
<evidence type="ECO:0000256" key="6">
    <source>
        <dbReference type="ARBA" id="ARBA00023136"/>
    </source>
</evidence>
<dbReference type="FunFam" id="2.60.40.1120:FF:000003">
    <property type="entry name" value="Outer membrane protein Omp121"/>
    <property type="match status" value="1"/>
</dbReference>
<dbReference type="Gene3D" id="2.60.40.1120">
    <property type="entry name" value="Carboxypeptidase-like, regulatory domain"/>
    <property type="match status" value="1"/>
</dbReference>
<dbReference type="InterPro" id="IPR008969">
    <property type="entry name" value="CarboxyPept-like_regulatory"/>
</dbReference>
<feature type="domain" description="TonB-dependent receptor plug" evidence="12">
    <location>
        <begin position="120"/>
        <end position="227"/>
    </location>
</feature>
<dbReference type="Gene3D" id="2.170.130.10">
    <property type="entry name" value="TonB-dependent receptor, plug domain"/>
    <property type="match status" value="1"/>
</dbReference>
<dbReference type="GO" id="GO:0009279">
    <property type="term" value="C:cell outer membrane"/>
    <property type="evidence" value="ECO:0007669"/>
    <property type="project" value="UniProtKB-SubCell"/>
</dbReference>
<keyword evidence="2 8" id="KW-0813">Transport</keyword>
<keyword evidence="7 8" id="KW-0998">Cell outer membrane</keyword>
<evidence type="ECO:0000259" key="12">
    <source>
        <dbReference type="Pfam" id="PF07715"/>
    </source>
</evidence>
<dbReference type="Pfam" id="PF07715">
    <property type="entry name" value="Plug"/>
    <property type="match status" value="1"/>
</dbReference>
<evidence type="ECO:0000256" key="1">
    <source>
        <dbReference type="ARBA" id="ARBA00004571"/>
    </source>
</evidence>
<evidence type="ECO:0000259" key="11">
    <source>
        <dbReference type="Pfam" id="PF00593"/>
    </source>
</evidence>
<dbReference type="RefSeq" id="WP_089379834.1">
    <property type="nucleotide sequence ID" value="NZ_FZNT01000001.1"/>
</dbReference>
<dbReference type="Pfam" id="PF13715">
    <property type="entry name" value="CarbopepD_reg_2"/>
    <property type="match status" value="1"/>
</dbReference>
<reference evidence="13 14" key="1">
    <citation type="submission" date="2017-06" db="EMBL/GenBank/DDBJ databases">
        <authorList>
            <person name="Kim H.J."/>
            <person name="Triplett B.A."/>
        </authorList>
    </citation>
    <scope>NUCLEOTIDE SEQUENCE [LARGE SCALE GENOMIC DNA]</scope>
    <source>
        <strain evidence="13 14">DSM 29150</strain>
    </source>
</reference>
<dbReference type="InterPro" id="IPR037066">
    <property type="entry name" value="Plug_dom_sf"/>
</dbReference>
<evidence type="ECO:0000256" key="8">
    <source>
        <dbReference type="PROSITE-ProRule" id="PRU01360"/>
    </source>
</evidence>
<dbReference type="InterPro" id="IPR000531">
    <property type="entry name" value="Beta-barrel_TonB"/>
</dbReference>
<dbReference type="SUPFAM" id="SSF56935">
    <property type="entry name" value="Porins"/>
    <property type="match status" value="1"/>
</dbReference>
<evidence type="ECO:0000256" key="10">
    <source>
        <dbReference type="SAM" id="SignalP"/>
    </source>
</evidence>
<feature type="domain" description="TonB-dependent receptor-like beta-barrel" evidence="11">
    <location>
        <begin position="406"/>
        <end position="987"/>
    </location>
</feature>
<evidence type="ECO:0000256" key="2">
    <source>
        <dbReference type="ARBA" id="ARBA00022448"/>
    </source>
</evidence>
<dbReference type="InterPro" id="IPR036942">
    <property type="entry name" value="Beta-barrel_TonB_sf"/>
</dbReference>
<sequence>MKFNLLVNWKIKAYLLTCVLLISFSSIQAQTSTVKGTVTGEGEALPGVTVLVKGSSNGTVTDFDGNFEITAKPKDVLIFSYIGFEAKEVSLNGKTTINVALTSDVAALDEVVVIGYGTQKKKEVTGAVVQISSETISQVATQDLGTALQGQIAGVNVVASSGAPGSESNITIRGLSSISGSSQPLYVVDGIPFDSDPKLSMNEIETIDVLKDAASAAIYGTRGSGGVILITTKQGKMGQMKISVDGYYGIQSITSGTDLVNVEEDLYVQFLSKATLNGTTYGNSWTPIEYNTLQLTNNSDLRPIVENDNAPIQNYSLSVSGGKDGLSYNVVGNFFSQDGMITNSGYDRFNVRANTQFTKGKWKINTGMGFRIEQQEYAAWNLILDAYKFHPYQNEIDPDQETIQTSGPGGSNSAQNRSNLAQKFQQTDVRDGDQFNANINASYKITKNLTFTTRAALQYGNNTRVRINPLFKAYDDEGDLIPSNVRSGVYNYSDRSTKTTWDNSLDYKQQFGDHQLKVLLLYSSEKYTFTSFFAQKFDLVSNDVTVLNGATLDPNAGSGKGWGQDKTTSLIGMLGRVQYDYKGKYLLSASIRRDGSSRFSKANRWGIFPSASAGWNVSDENFWEPIKNTVSSLKLRASYGTTGNQGFLDYSNAPTITIAQNYIFGPEGSDNLALGATQTGYANPDVKWETSKSTNFGFDFGFLKNSLTLSGDFYNTKKEDMLFPLLLPPTTGAGQNATVVLNVGDMENVGYEFAVNYRHKGNFSWNVGATFTHNENTITKMSGSNKIAYLDNSTVVAGVPNEDLVSAIAEGYTAGTFFLVPTDGIIKTQEQLDEYKNIVPTANLGDLRYVDGNNDGTIDNDDRIAMGNGTPDFEAGFNFSADYKNFDFYMQWYTSQGAEILNGNKAFTYKYGTNKDLVYQWSPQNPDSNIPTNRGRDHENYRGYTDHWVEDGSFVRLRNVNLGYTIPNDKLEKAKISKLRVYIGAQNPLTFTKYTGFDPEVGNNGLSTKGIDKGTYPVSSQYRIGVQLDF</sequence>
<keyword evidence="10" id="KW-0732">Signal</keyword>
<organism evidence="13 14">
    <name type="scientific">Lutibacter agarilyticus</name>
    <dbReference type="NCBI Taxonomy" id="1109740"/>
    <lineage>
        <taxon>Bacteria</taxon>
        <taxon>Pseudomonadati</taxon>
        <taxon>Bacteroidota</taxon>
        <taxon>Flavobacteriia</taxon>
        <taxon>Flavobacteriales</taxon>
        <taxon>Flavobacteriaceae</taxon>
        <taxon>Lutibacter</taxon>
    </lineage>
</organism>
<keyword evidence="5 9" id="KW-0798">TonB box</keyword>
<gene>
    <name evidence="13" type="ORF">SAMN06265371_101162</name>
</gene>
<evidence type="ECO:0000256" key="5">
    <source>
        <dbReference type="ARBA" id="ARBA00023077"/>
    </source>
</evidence>
<evidence type="ECO:0000313" key="13">
    <source>
        <dbReference type="EMBL" id="SNR31605.1"/>
    </source>
</evidence>
<proteinExistence type="inferred from homology"/>
<dbReference type="AlphaFoldDB" id="A0A238VB40"/>
<keyword evidence="14" id="KW-1185">Reference proteome</keyword>
<keyword evidence="4 8" id="KW-0812">Transmembrane</keyword>